<keyword evidence="9" id="KW-0804">Transcription</keyword>
<comment type="function">
    <text evidence="6">Oxygenase that can act as both a histone lysine demethylase and a ribosomal histidine hydroxylase. Is involved in the demethylation of trimethylated 'Lys-9' on histone H3 (H3K9me3), leading to an increase in ribosomal RNA expression. Also catalyzes the hydroxylation of 60S ribosomal protein L27a on 'His-39'. May play an important role in cell growth and survival. May be involved in ribosome biogenesis, most likely during the assembly process of pre-ribosomal particles.</text>
</comment>
<accession>A9UPY7</accession>
<dbReference type="EC" id="1.14.11.-" evidence="9"/>
<keyword evidence="9" id="KW-0805">Transcription regulation</keyword>
<dbReference type="InterPro" id="IPR039994">
    <property type="entry name" value="NO66-like"/>
</dbReference>
<dbReference type="Pfam" id="PF08007">
    <property type="entry name" value="JmjC_2"/>
    <property type="match status" value="1"/>
</dbReference>
<evidence type="ECO:0000256" key="4">
    <source>
        <dbReference type="ARBA" id="ARBA00023004"/>
    </source>
</evidence>
<keyword evidence="13" id="KW-1185">Reference proteome</keyword>
<evidence type="ECO:0000256" key="1">
    <source>
        <dbReference type="ARBA" id="ARBA00004604"/>
    </source>
</evidence>
<protein>
    <recommendedName>
        <fullName evidence="9">Bifunctional lysine-specific demethylase and histidyl-hydroxylase</fullName>
        <ecNumber evidence="9">1.14.11.-</ecNumber>
    </recommendedName>
</protein>
<keyword evidence="9" id="KW-0539">Nucleus</keyword>
<keyword evidence="9" id="KW-0223">Dioxygenase</keyword>
<evidence type="ECO:0000256" key="3">
    <source>
        <dbReference type="ARBA" id="ARBA00022723"/>
    </source>
</evidence>
<keyword evidence="3 9" id="KW-0479">Metal-binding</keyword>
<evidence type="ECO:0000256" key="8">
    <source>
        <dbReference type="ARBA" id="ARBA00049465"/>
    </source>
</evidence>
<comment type="similarity">
    <text evidence="5">Belongs to the ROX family. MINA53 subfamily.</text>
</comment>
<organism evidence="12 13">
    <name type="scientific">Monosiga brevicollis</name>
    <name type="common">Choanoflagellate</name>
    <dbReference type="NCBI Taxonomy" id="81824"/>
    <lineage>
        <taxon>Eukaryota</taxon>
        <taxon>Choanoflagellata</taxon>
        <taxon>Craspedida</taxon>
        <taxon>Salpingoecidae</taxon>
        <taxon>Monosiga</taxon>
    </lineage>
</organism>
<dbReference type="Proteomes" id="UP000001357">
    <property type="component" value="Unassembled WGS sequence"/>
</dbReference>
<dbReference type="SUPFAM" id="SSF51197">
    <property type="entry name" value="Clavaminate synthase-like"/>
    <property type="match status" value="1"/>
</dbReference>
<comment type="cofactor">
    <cofactor evidence="9">
        <name>Fe(2+)</name>
        <dbReference type="ChEBI" id="CHEBI:29033"/>
    </cofactor>
    <text evidence="9">Binds 1 Fe(2+) ion per subunit.</text>
</comment>
<evidence type="ECO:0000256" key="6">
    <source>
        <dbReference type="ARBA" id="ARBA00046256"/>
    </source>
</evidence>
<dbReference type="GO" id="GO:0032453">
    <property type="term" value="F:histone H3K4 demethylase activity"/>
    <property type="evidence" value="ECO:0000318"/>
    <property type="project" value="GO_Central"/>
</dbReference>
<keyword evidence="4 9" id="KW-0408">Iron</keyword>
<comment type="catalytic activity">
    <reaction evidence="7">
        <text>L-histidyl-[ribosomal protein uL15] + 2-oxoglutarate + O2 = (3S)-3-hydroxy-L-histidyl-[ribosomal protein uL15] + succinate + CO2</text>
        <dbReference type="Rhea" id="RHEA:54024"/>
        <dbReference type="Rhea" id="RHEA-COMP:13760"/>
        <dbReference type="Rhea" id="RHEA-COMP:13761"/>
        <dbReference type="ChEBI" id="CHEBI:15379"/>
        <dbReference type="ChEBI" id="CHEBI:16526"/>
        <dbReference type="ChEBI" id="CHEBI:16810"/>
        <dbReference type="ChEBI" id="CHEBI:29979"/>
        <dbReference type="ChEBI" id="CHEBI:30031"/>
        <dbReference type="ChEBI" id="CHEBI:138021"/>
    </reaction>
</comment>
<reference evidence="12 13" key="1">
    <citation type="journal article" date="2008" name="Nature">
        <title>The genome of the choanoflagellate Monosiga brevicollis and the origin of metazoans.</title>
        <authorList>
            <consortium name="JGI Sequencing"/>
            <person name="King N."/>
            <person name="Westbrook M.J."/>
            <person name="Young S.L."/>
            <person name="Kuo A."/>
            <person name="Abedin M."/>
            <person name="Chapman J."/>
            <person name="Fairclough S."/>
            <person name="Hellsten U."/>
            <person name="Isogai Y."/>
            <person name="Letunic I."/>
            <person name="Marr M."/>
            <person name="Pincus D."/>
            <person name="Putnam N."/>
            <person name="Rokas A."/>
            <person name="Wright K.J."/>
            <person name="Zuzow R."/>
            <person name="Dirks W."/>
            <person name="Good M."/>
            <person name="Goodstein D."/>
            <person name="Lemons D."/>
            <person name="Li W."/>
            <person name="Lyons J.B."/>
            <person name="Morris A."/>
            <person name="Nichols S."/>
            <person name="Richter D.J."/>
            <person name="Salamov A."/>
            <person name="Bork P."/>
            <person name="Lim W.A."/>
            <person name="Manning G."/>
            <person name="Miller W.T."/>
            <person name="McGinnis W."/>
            <person name="Shapiro H."/>
            <person name="Tjian R."/>
            <person name="Grigoriev I.V."/>
            <person name="Rokhsar D."/>
        </authorList>
    </citation>
    <scope>NUCLEOTIDE SEQUENCE [LARGE SCALE GENOMIC DNA]</scope>
    <source>
        <strain evidence="13">MX1 / ATCC 50154</strain>
    </source>
</reference>
<keyword evidence="2" id="KW-0690">Ribosome biogenesis</keyword>
<dbReference type="GeneID" id="5888124"/>
<dbReference type="Gene3D" id="2.60.120.650">
    <property type="entry name" value="Cupin"/>
    <property type="match status" value="1"/>
</dbReference>
<evidence type="ECO:0000256" key="5">
    <source>
        <dbReference type="ARBA" id="ARBA00034314"/>
    </source>
</evidence>
<dbReference type="InParanoid" id="A9UPY7"/>
<evidence type="ECO:0000256" key="9">
    <source>
        <dbReference type="RuleBase" id="RU366061"/>
    </source>
</evidence>
<feature type="chain" id="PRO_5002744774" description="Bifunctional lysine-specific demethylase and histidyl-hydroxylase" evidence="10">
    <location>
        <begin position="22"/>
        <end position="476"/>
    </location>
</feature>
<evidence type="ECO:0000313" key="13">
    <source>
        <dbReference type="Proteomes" id="UP000001357"/>
    </source>
</evidence>
<dbReference type="InterPro" id="IPR003347">
    <property type="entry name" value="JmjC_dom"/>
</dbReference>
<sequence>MWQAQICICAILLAAWTRGASVPGPSAQASLPPRADDAWSVLDQVLAPTTLEAFLRHDYRRNLRHVRATSSRNLSSLDPWIERLCNVDAFMGETFSQLRAVPGAVQYKTATGSDRPLPPTPTWTEEAPRFYASGESMVLRREATTAPLSDLELALQTVFHTTHSTVHAYISSGGAQALPYHTDSYDVIVLQVSGVKKWTICQPPSLETAWPNPSPADLAQLYELRHANPDGCSNFNHRTIEQLNCQNLTMLAGDMLYLPKSMIHVAHTKPGTVSAHLTYSLDREGGMWRDVISRACSTWRLPLCPEILGSLQRAKSTDAALPWLQLAYEPVRPGAPVTSTHCLRLYSMVFGKEFYSLASLLSPRPGLLGYLSTLQRNWQLAILAECHAEQAGYTMRSFIETPEASVSDVRMRRNVFPYNPPCNSNGGYCLNCYQSSCNNGCSGIDACDGYVRFVCLPDIEPPNPPLLTLRVGRVAH</sequence>
<dbReference type="KEGG" id="mbr:MONBRDRAFT_5112"/>
<dbReference type="GO" id="GO:0051864">
    <property type="term" value="F:histone H3K36 demethylase activity"/>
    <property type="evidence" value="ECO:0000318"/>
    <property type="project" value="GO_Central"/>
</dbReference>
<dbReference type="AlphaFoldDB" id="A9UPY7"/>
<name>A9UPY7_MONBE</name>
<evidence type="ECO:0000313" key="12">
    <source>
        <dbReference type="EMBL" id="EDQ92502.1"/>
    </source>
</evidence>
<dbReference type="GO" id="GO:0005730">
    <property type="term" value="C:nucleolus"/>
    <property type="evidence" value="ECO:0000318"/>
    <property type="project" value="GO_Central"/>
</dbReference>
<evidence type="ECO:0000256" key="7">
    <source>
        <dbReference type="ARBA" id="ARBA00047687"/>
    </source>
</evidence>
<evidence type="ECO:0000256" key="10">
    <source>
        <dbReference type="SAM" id="SignalP"/>
    </source>
</evidence>
<comment type="subcellular location">
    <subcellularLocation>
        <location evidence="1">Nucleus</location>
        <location evidence="1">Nucleolus</location>
    </subcellularLocation>
</comment>
<dbReference type="GO" id="GO:0005506">
    <property type="term" value="F:iron ion binding"/>
    <property type="evidence" value="ECO:0007669"/>
    <property type="project" value="UniProtKB-UniRule"/>
</dbReference>
<feature type="signal peptide" evidence="10">
    <location>
        <begin position="1"/>
        <end position="21"/>
    </location>
</feature>
<dbReference type="PANTHER" id="PTHR13096:SF7">
    <property type="entry name" value="RIBOSOMAL OXYGENASE 2"/>
    <property type="match status" value="1"/>
</dbReference>
<dbReference type="PANTHER" id="PTHR13096">
    <property type="entry name" value="MINA53 MYC INDUCED NUCLEAR ANTIGEN"/>
    <property type="match status" value="1"/>
</dbReference>
<dbReference type="GO" id="GO:0036139">
    <property type="term" value="F:peptidyl-histidine dioxygenase activity"/>
    <property type="evidence" value="ECO:0007669"/>
    <property type="project" value="UniProtKB-EC"/>
</dbReference>
<dbReference type="RefSeq" id="XP_001742264.1">
    <property type="nucleotide sequence ID" value="XM_001742212.1"/>
</dbReference>
<evidence type="ECO:0000256" key="2">
    <source>
        <dbReference type="ARBA" id="ARBA00022517"/>
    </source>
</evidence>
<dbReference type="PROSITE" id="PS51184">
    <property type="entry name" value="JMJC"/>
    <property type="match status" value="1"/>
</dbReference>
<dbReference type="EMBL" id="CH991543">
    <property type="protein sequence ID" value="EDQ92502.1"/>
    <property type="molecule type" value="Genomic_DNA"/>
</dbReference>
<keyword evidence="9" id="KW-0560">Oxidoreductase</keyword>
<feature type="domain" description="JmjC" evidence="11">
    <location>
        <begin position="135"/>
        <end position="294"/>
    </location>
</feature>
<dbReference type="GO" id="GO:0042254">
    <property type="term" value="P:ribosome biogenesis"/>
    <property type="evidence" value="ECO:0007669"/>
    <property type="project" value="UniProtKB-KW"/>
</dbReference>
<comment type="catalytic activity">
    <reaction evidence="8">
        <text>L-histidyl-[protein] + 2-oxoglutarate + O2 = (3S)-3-hydroxy-L-histidyl-[protein] + succinate + CO2</text>
        <dbReference type="Rhea" id="RHEA:54256"/>
        <dbReference type="Rhea" id="RHEA-COMP:9745"/>
        <dbReference type="Rhea" id="RHEA-COMP:13840"/>
        <dbReference type="ChEBI" id="CHEBI:15379"/>
        <dbReference type="ChEBI" id="CHEBI:16526"/>
        <dbReference type="ChEBI" id="CHEBI:16810"/>
        <dbReference type="ChEBI" id="CHEBI:29979"/>
        <dbReference type="ChEBI" id="CHEBI:30031"/>
        <dbReference type="ChEBI" id="CHEBI:138021"/>
        <dbReference type="EC" id="1.14.11.79"/>
    </reaction>
</comment>
<gene>
    <name evidence="12" type="ORF">MONBRDRAFT_5112</name>
</gene>
<keyword evidence="10" id="KW-0732">Signal</keyword>
<evidence type="ECO:0000259" key="11">
    <source>
        <dbReference type="PROSITE" id="PS51184"/>
    </source>
</evidence>
<proteinExistence type="inferred from homology"/>